<evidence type="ECO:0000259" key="7">
    <source>
        <dbReference type="PROSITE" id="PS51078"/>
    </source>
</evidence>
<dbReference type="PROSITE" id="PS51077">
    <property type="entry name" value="HTH_ICLR"/>
    <property type="match status" value="1"/>
</dbReference>
<dbReference type="FunFam" id="1.10.10.10:FF:000056">
    <property type="entry name" value="IclR family transcriptional regulator"/>
    <property type="match status" value="1"/>
</dbReference>
<evidence type="ECO:0000256" key="5">
    <source>
        <dbReference type="ARBA" id="ARBA00042627"/>
    </source>
</evidence>
<dbReference type="SUPFAM" id="SSF55781">
    <property type="entry name" value="GAF domain-like"/>
    <property type="match status" value="1"/>
</dbReference>
<dbReference type="Gene3D" id="1.10.10.10">
    <property type="entry name" value="Winged helix-like DNA-binding domain superfamily/Winged helix DNA-binding domain"/>
    <property type="match status" value="1"/>
</dbReference>
<dbReference type="SUPFAM" id="SSF46785">
    <property type="entry name" value="Winged helix' DNA-binding domain"/>
    <property type="match status" value="1"/>
</dbReference>
<keyword evidence="2" id="KW-0238">DNA-binding</keyword>
<evidence type="ECO:0000256" key="1">
    <source>
        <dbReference type="ARBA" id="ARBA00023015"/>
    </source>
</evidence>
<dbReference type="SMART" id="SM00346">
    <property type="entry name" value="HTH_ICLR"/>
    <property type="match status" value="1"/>
</dbReference>
<sequence>MQKSLVKALQILELLSNGQKDYGISEIADSLDLYKSNVHQILNTFEQFNYVRKDPSNHRYSLSVHFLEIAHRISSRITNHEFIRDRLQALTDELGEITYYGVPDGSKVMYFSGAFPMSSVSNQSVLGMTAPLVCTGIGKAILAYMPEEQIDELLSKPIEKFTDNTITDPDKLREELKKIRNNGYSVDNMEHEYGVKCVAVPVLNHLGHVHGAVSITGPSLRFPASSYKKYASKLQNVAVQIGQSML</sequence>
<evidence type="ECO:0000313" key="9">
    <source>
        <dbReference type="Proteomes" id="UP000243374"/>
    </source>
</evidence>
<dbReference type="Gene3D" id="3.30.450.40">
    <property type="match status" value="1"/>
</dbReference>
<reference evidence="8 9" key="1">
    <citation type="submission" date="2016-10" db="EMBL/GenBank/DDBJ databases">
        <authorList>
            <person name="Varghese N."/>
            <person name="Submissions S."/>
        </authorList>
    </citation>
    <scope>NUCLEOTIDE SEQUENCE [LARGE SCALE GENOMIC DNA]</scope>
    <source>
        <strain evidence="8 9">22B</strain>
    </source>
</reference>
<feature type="domain" description="IclR-ED" evidence="7">
    <location>
        <begin position="65"/>
        <end position="246"/>
    </location>
</feature>
<evidence type="ECO:0000256" key="3">
    <source>
        <dbReference type="ARBA" id="ARBA00023163"/>
    </source>
</evidence>
<keyword evidence="1" id="KW-0805">Transcription regulation</keyword>
<keyword evidence="9" id="KW-1185">Reference proteome</keyword>
<feature type="domain" description="HTH iclR-type" evidence="6">
    <location>
        <begin position="2"/>
        <end position="64"/>
    </location>
</feature>
<keyword evidence="3" id="KW-0804">Transcription</keyword>
<dbReference type="InterPro" id="IPR014757">
    <property type="entry name" value="Tscrpt_reg_IclR_C"/>
</dbReference>
<evidence type="ECO:0000256" key="2">
    <source>
        <dbReference type="ARBA" id="ARBA00023125"/>
    </source>
</evidence>
<dbReference type="InterPro" id="IPR029016">
    <property type="entry name" value="GAF-like_dom_sf"/>
</dbReference>
<dbReference type="PANTHER" id="PTHR30136:SF24">
    <property type="entry name" value="HTH-TYPE TRANSCRIPTIONAL REPRESSOR ALLR"/>
    <property type="match status" value="1"/>
</dbReference>
<organism evidence="8 9">
    <name type="scientific">Succinivibrio dextrinosolvens</name>
    <dbReference type="NCBI Taxonomy" id="83771"/>
    <lineage>
        <taxon>Bacteria</taxon>
        <taxon>Pseudomonadati</taxon>
        <taxon>Pseudomonadota</taxon>
        <taxon>Gammaproteobacteria</taxon>
        <taxon>Aeromonadales</taxon>
        <taxon>Succinivibrionaceae</taxon>
        <taxon>Succinivibrio</taxon>
    </lineage>
</organism>
<name>A0A662Z8X4_9GAMM</name>
<protein>
    <recommendedName>
        <fullName evidence="4">HTH-type transcriptional repressor AllR</fullName>
    </recommendedName>
    <alternativeName>
        <fullName evidence="5">Negative regulator of allantoin and glyoxylate utilization operons</fullName>
    </alternativeName>
</protein>
<dbReference type="GO" id="GO:0003677">
    <property type="term" value="F:DNA binding"/>
    <property type="evidence" value="ECO:0007669"/>
    <property type="project" value="UniProtKB-KW"/>
</dbReference>
<gene>
    <name evidence="8" type="ORF">SAMN04487865_100533</name>
</gene>
<evidence type="ECO:0000259" key="6">
    <source>
        <dbReference type="PROSITE" id="PS51077"/>
    </source>
</evidence>
<evidence type="ECO:0000313" key="8">
    <source>
        <dbReference type="EMBL" id="SFJ86841.1"/>
    </source>
</evidence>
<dbReference type="Pfam" id="PF09339">
    <property type="entry name" value="HTH_IclR"/>
    <property type="match status" value="1"/>
</dbReference>
<dbReference type="AlphaFoldDB" id="A0A662Z8X4"/>
<dbReference type="EMBL" id="FOSF01000005">
    <property type="protein sequence ID" value="SFJ86841.1"/>
    <property type="molecule type" value="Genomic_DNA"/>
</dbReference>
<dbReference type="Pfam" id="PF01614">
    <property type="entry name" value="IclR_C"/>
    <property type="match status" value="1"/>
</dbReference>
<dbReference type="PANTHER" id="PTHR30136">
    <property type="entry name" value="HELIX-TURN-HELIX TRANSCRIPTIONAL REGULATOR, ICLR FAMILY"/>
    <property type="match status" value="1"/>
</dbReference>
<dbReference type="InterPro" id="IPR005471">
    <property type="entry name" value="Tscrpt_reg_IclR_N"/>
</dbReference>
<dbReference type="RefSeq" id="WP_074839060.1">
    <property type="nucleotide sequence ID" value="NZ_CP047056.1"/>
</dbReference>
<dbReference type="PROSITE" id="PS51078">
    <property type="entry name" value="ICLR_ED"/>
    <property type="match status" value="1"/>
</dbReference>
<dbReference type="GO" id="GO:0003700">
    <property type="term" value="F:DNA-binding transcription factor activity"/>
    <property type="evidence" value="ECO:0007669"/>
    <property type="project" value="TreeGrafter"/>
</dbReference>
<dbReference type="InterPro" id="IPR036388">
    <property type="entry name" value="WH-like_DNA-bd_sf"/>
</dbReference>
<accession>A0A662Z8X4</accession>
<dbReference type="InterPro" id="IPR036390">
    <property type="entry name" value="WH_DNA-bd_sf"/>
</dbReference>
<dbReference type="GO" id="GO:0045892">
    <property type="term" value="P:negative regulation of DNA-templated transcription"/>
    <property type="evidence" value="ECO:0007669"/>
    <property type="project" value="TreeGrafter"/>
</dbReference>
<evidence type="ECO:0000256" key="4">
    <source>
        <dbReference type="ARBA" id="ARBA00040379"/>
    </source>
</evidence>
<proteinExistence type="predicted"/>
<dbReference type="OrthoDB" id="9807558at2"/>
<dbReference type="InterPro" id="IPR050707">
    <property type="entry name" value="HTH_MetabolicPath_Reg"/>
</dbReference>
<dbReference type="Proteomes" id="UP000243374">
    <property type="component" value="Unassembled WGS sequence"/>
</dbReference>